<sequence length="51" mass="5672">MPLKPLKRNSQCARLLEYLQAGGSVTSFEAYAKFGITQLAARITELEGRGW</sequence>
<name>A0A377R668_9NEIS</name>
<reference evidence="2 3" key="1">
    <citation type="submission" date="2018-06" db="EMBL/GenBank/DDBJ databases">
        <authorList>
            <consortium name="Pathogen Informatics"/>
            <person name="Doyle S."/>
        </authorList>
    </citation>
    <scope>NUCLEOTIDE SEQUENCE [LARGE SCALE GENOMIC DNA]</scope>
    <source>
        <strain evidence="2 3">NCTC13336</strain>
    </source>
</reference>
<evidence type="ECO:0000313" key="3">
    <source>
        <dbReference type="Proteomes" id="UP000254293"/>
    </source>
</evidence>
<protein>
    <recommendedName>
        <fullName evidence="1">Winged helix-turn-helix domain-containing protein</fullName>
    </recommendedName>
</protein>
<evidence type="ECO:0000313" key="2">
    <source>
        <dbReference type="EMBL" id="STR03055.1"/>
    </source>
</evidence>
<dbReference type="OrthoDB" id="8613885at2"/>
<gene>
    <name evidence="2" type="ORF">NCTC13336_01947</name>
</gene>
<dbReference type="RefSeq" id="WP_115308982.1">
    <property type="nucleotide sequence ID" value="NZ_UGJJ01000003.1"/>
</dbReference>
<evidence type="ECO:0000259" key="1">
    <source>
        <dbReference type="Pfam" id="PF14090"/>
    </source>
</evidence>
<dbReference type="Proteomes" id="UP000254293">
    <property type="component" value="Unassembled WGS sequence"/>
</dbReference>
<dbReference type="EMBL" id="UGJJ01000003">
    <property type="protein sequence ID" value="STR03055.1"/>
    <property type="molecule type" value="Genomic_DNA"/>
</dbReference>
<proteinExistence type="predicted"/>
<dbReference type="AlphaFoldDB" id="A0A377R668"/>
<keyword evidence="3" id="KW-1185">Reference proteome</keyword>
<feature type="domain" description="Winged helix-turn-helix" evidence="1">
    <location>
        <begin position="10"/>
        <end position="51"/>
    </location>
</feature>
<organism evidence="2 3">
    <name type="scientific">Kingella potus</name>
    <dbReference type="NCBI Taxonomy" id="265175"/>
    <lineage>
        <taxon>Bacteria</taxon>
        <taxon>Pseudomonadati</taxon>
        <taxon>Pseudomonadota</taxon>
        <taxon>Betaproteobacteria</taxon>
        <taxon>Neisseriales</taxon>
        <taxon>Neisseriaceae</taxon>
        <taxon>Kingella</taxon>
    </lineage>
</organism>
<dbReference type="Pfam" id="PF14090">
    <property type="entry name" value="HTH_39"/>
    <property type="match status" value="1"/>
</dbReference>
<accession>A0A377R668</accession>
<dbReference type="InterPro" id="IPR055245">
    <property type="entry name" value="HTH_proteobacteria"/>
</dbReference>